<evidence type="ECO:0000313" key="10">
    <source>
        <dbReference type="EMBL" id="KAL2286362.1"/>
    </source>
</evidence>
<evidence type="ECO:0000256" key="8">
    <source>
        <dbReference type="ARBA" id="ARBA00023136"/>
    </source>
</evidence>
<evidence type="ECO:0000256" key="9">
    <source>
        <dbReference type="SAM" id="MobiDB-lite"/>
    </source>
</evidence>
<dbReference type="EMBL" id="JBAWTH010000025">
    <property type="protein sequence ID" value="KAL2286362.1"/>
    <property type="molecule type" value="Genomic_DNA"/>
</dbReference>
<dbReference type="Proteomes" id="UP001600888">
    <property type="component" value="Unassembled WGS sequence"/>
</dbReference>
<keyword evidence="7" id="KW-0496">Mitochondrion</keyword>
<accession>A0ABR4EVA2</accession>
<evidence type="ECO:0000256" key="1">
    <source>
        <dbReference type="ARBA" id="ARBA00004443"/>
    </source>
</evidence>
<evidence type="ECO:0000256" key="6">
    <source>
        <dbReference type="ARBA" id="ARBA00022982"/>
    </source>
</evidence>
<sequence length="296" mass="33332">MRPRKLDSLGELHRSGIPDSTTTITTTSSHPRTLNRVVQPHQPVHHIAVNPSRPPKMRGTLRLLASVKPVRFLEPGAPTGLTGLLANPSPRSTLLYLYSSTLDRLQAVPETSLYRQSVEAVTKHRMSLVQAVKPAGYDEWLAKARQVLEKHPEHFKETAHKTAGGSLAAGLERNGKFFVLRQTKADVDSRYKEWDGEEDEGPEKEGSRTLEERQDQAKLSRNPFEGDGIEWTDEPKLTIDQVEELENKIGAGLIEEVIQVAEGELGLIDTIVEYKAWESLEEKPNEGQWVYFERKE</sequence>
<evidence type="ECO:0000256" key="4">
    <source>
        <dbReference type="ARBA" id="ARBA00022660"/>
    </source>
</evidence>
<proteinExistence type="inferred from homology"/>
<evidence type="ECO:0000256" key="3">
    <source>
        <dbReference type="ARBA" id="ARBA00022448"/>
    </source>
</evidence>
<comment type="subcellular location">
    <subcellularLocation>
        <location evidence="1">Mitochondrion inner membrane</location>
        <topology evidence="1">Peripheral membrane protein</topology>
        <orientation evidence="1">Matrix side</orientation>
    </subcellularLocation>
</comment>
<dbReference type="InterPro" id="IPR006806">
    <property type="entry name" value="NDUFA5"/>
</dbReference>
<evidence type="ECO:0000313" key="11">
    <source>
        <dbReference type="Proteomes" id="UP001600888"/>
    </source>
</evidence>
<gene>
    <name evidence="10" type="ORF">FJTKL_07133</name>
</gene>
<reference evidence="10 11" key="1">
    <citation type="submission" date="2024-03" db="EMBL/GenBank/DDBJ databases">
        <title>A high-quality draft genome sequence of Diaporthe vaccinii, a causative agent of upright dieback and viscid rot disease in cranberry plants.</title>
        <authorList>
            <person name="Sarrasin M."/>
            <person name="Lang B.F."/>
            <person name="Burger G."/>
        </authorList>
    </citation>
    <scope>NUCLEOTIDE SEQUENCE [LARGE SCALE GENOMIC DNA]</scope>
    <source>
        <strain evidence="10 11">IS7</strain>
    </source>
</reference>
<dbReference type="PANTHER" id="PTHR12653:SF0">
    <property type="entry name" value="NADH DEHYDROGENASE [UBIQUINONE] 1 ALPHA SUBCOMPLEX SUBUNIT 5"/>
    <property type="match status" value="1"/>
</dbReference>
<keyword evidence="11" id="KW-1185">Reference proteome</keyword>
<name>A0ABR4EVA2_9PEZI</name>
<evidence type="ECO:0000256" key="2">
    <source>
        <dbReference type="ARBA" id="ARBA00010261"/>
    </source>
</evidence>
<evidence type="ECO:0000256" key="7">
    <source>
        <dbReference type="ARBA" id="ARBA00023128"/>
    </source>
</evidence>
<comment type="caution">
    <text evidence="10">The sequence shown here is derived from an EMBL/GenBank/DDBJ whole genome shotgun (WGS) entry which is preliminary data.</text>
</comment>
<evidence type="ECO:0008006" key="12">
    <source>
        <dbReference type="Google" id="ProtNLM"/>
    </source>
</evidence>
<organism evidence="10 11">
    <name type="scientific">Diaporthe vaccinii</name>
    <dbReference type="NCBI Taxonomy" id="105482"/>
    <lineage>
        <taxon>Eukaryota</taxon>
        <taxon>Fungi</taxon>
        <taxon>Dikarya</taxon>
        <taxon>Ascomycota</taxon>
        <taxon>Pezizomycotina</taxon>
        <taxon>Sordariomycetes</taxon>
        <taxon>Sordariomycetidae</taxon>
        <taxon>Diaporthales</taxon>
        <taxon>Diaporthaceae</taxon>
        <taxon>Diaporthe</taxon>
        <taxon>Diaporthe eres species complex</taxon>
    </lineage>
</organism>
<keyword evidence="3" id="KW-0813">Transport</keyword>
<keyword evidence="5" id="KW-0999">Mitochondrion inner membrane</keyword>
<evidence type="ECO:0000256" key="5">
    <source>
        <dbReference type="ARBA" id="ARBA00022792"/>
    </source>
</evidence>
<dbReference type="Pfam" id="PF04716">
    <property type="entry name" value="ETC_C1_NDUFA5"/>
    <property type="match status" value="1"/>
</dbReference>
<dbReference type="PANTHER" id="PTHR12653">
    <property type="entry name" value="NADH-UBIQUINONE OXIDOREDUCTASE 13 KD-B SUBUNIT"/>
    <property type="match status" value="1"/>
</dbReference>
<keyword evidence="6" id="KW-0249">Electron transport</keyword>
<feature type="region of interest" description="Disordered" evidence="9">
    <location>
        <begin position="189"/>
        <end position="231"/>
    </location>
</feature>
<keyword evidence="8" id="KW-0472">Membrane</keyword>
<keyword evidence="4" id="KW-0679">Respiratory chain</keyword>
<feature type="compositionally biased region" description="Basic and acidic residues" evidence="9">
    <location>
        <begin position="203"/>
        <end position="218"/>
    </location>
</feature>
<feature type="region of interest" description="Disordered" evidence="9">
    <location>
        <begin position="1"/>
        <end position="28"/>
    </location>
</feature>
<protein>
    <recommendedName>
        <fullName evidence="12">NADH-ubiquinone oxidoreductase 29.9 kDa subunit</fullName>
    </recommendedName>
</protein>
<feature type="compositionally biased region" description="Basic and acidic residues" evidence="9">
    <location>
        <begin position="1"/>
        <end position="16"/>
    </location>
</feature>
<comment type="similarity">
    <text evidence="2">Belongs to the complex I NDUFA5 subunit family.</text>
</comment>